<evidence type="ECO:0000313" key="2">
    <source>
        <dbReference type="Proteomes" id="UP001055879"/>
    </source>
</evidence>
<reference evidence="2" key="1">
    <citation type="journal article" date="2022" name="Mol. Ecol. Resour.">
        <title>The genomes of chicory, endive, great burdock and yacon provide insights into Asteraceae palaeo-polyploidization history and plant inulin production.</title>
        <authorList>
            <person name="Fan W."/>
            <person name="Wang S."/>
            <person name="Wang H."/>
            <person name="Wang A."/>
            <person name="Jiang F."/>
            <person name="Liu H."/>
            <person name="Zhao H."/>
            <person name="Xu D."/>
            <person name="Zhang Y."/>
        </authorList>
    </citation>
    <scope>NUCLEOTIDE SEQUENCE [LARGE SCALE GENOMIC DNA]</scope>
    <source>
        <strain evidence="2">cv. Niubang</strain>
    </source>
</reference>
<keyword evidence="2" id="KW-1185">Reference proteome</keyword>
<protein>
    <submittedName>
        <fullName evidence="1">Uncharacterized protein</fullName>
    </submittedName>
</protein>
<proteinExistence type="predicted"/>
<name>A0ACB9DJ71_ARCLA</name>
<dbReference type="EMBL" id="CM042049">
    <property type="protein sequence ID" value="KAI3746689.1"/>
    <property type="molecule type" value="Genomic_DNA"/>
</dbReference>
<gene>
    <name evidence="1" type="ORF">L6452_09128</name>
</gene>
<sequence length="628" mass="69965">MSRKKEQKNKSWWRDYRGIINYTTTKLHKSILLAELRFQEPLFALDKDMGARSSKTSTTKKGSSYGSARANAYSYHGTGVQPHELKQSNLQGDSTPSITSTDLEKRQMEEPVSIPKMSISGYDGKEDDFYDGIPRVPAILSEKSRSRSSFRVSARKAGSLGIEKAVGVLDTLGSSVTNLNSGSAFVTGPTTKGNELSILSFEVANTIMKGSSLMQSLSNRSIMHLKEVVFLSEGVQNLVSKDVDELLRTVAADKREQLKIFTGEVVRFGNRCKDPQWHNLDLYFEKQSRGLTRPKQLKADPELVMQQLLTLVQHTADLYRELCILDKLEQDDQQKHQGGDNSISVSKGRELVILREELKSRKKQVKLLKKKSLWSRSMEDVMEKLADTVIYLNRQIKNAFESAYDNVASSESLSIQHKLGPAGLALHYANIVLQIDTIVSRSSPMTSVARSTLYQCLPPDIEFSFRSRLASFRVGKELDVPDIKAEMEKTLCWLSPVAINTAKAHHGFGWVGEWADTGSGGGRKPNGLNDINRIETLNHADKKTTEAYIVELLLWLNLLINQIKINANVVEMQPNTESPEDGNQQEASVSSPEDHDLEQKDTHIGEITDNGLVSDVGLGHGNEKASVK</sequence>
<accession>A0ACB9DJ71</accession>
<organism evidence="1 2">
    <name type="scientific">Arctium lappa</name>
    <name type="common">Greater burdock</name>
    <name type="synonym">Lappa major</name>
    <dbReference type="NCBI Taxonomy" id="4217"/>
    <lineage>
        <taxon>Eukaryota</taxon>
        <taxon>Viridiplantae</taxon>
        <taxon>Streptophyta</taxon>
        <taxon>Embryophyta</taxon>
        <taxon>Tracheophyta</taxon>
        <taxon>Spermatophyta</taxon>
        <taxon>Magnoliopsida</taxon>
        <taxon>eudicotyledons</taxon>
        <taxon>Gunneridae</taxon>
        <taxon>Pentapetalae</taxon>
        <taxon>asterids</taxon>
        <taxon>campanulids</taxon>
        <taxon>Asterales</taxon>
        <taxon>Asteraceae</taxon>
        <taxon>Carduoideae</taxon>
        <taxon>Cardueae</taxon>
        <taxon>Arctiinae</taxon>
        <taxon>Arctium</taxon>
    </lineage>
</organism>
<reference evidence="1 2" key="2">
    <citation type="journal article" date="2022" name="Mol. Ecol. Resour.">
        <title>The genomes of chicory, endive, great burdock and yacon provide insights into Asteraceae paleo-polyploidization history and plant inulin production.</title>
        <authorList>
            <person name="Fan W."/>
            <person name="Wang S."/>
            <person name="Wang H."/>
            <person name="Wang A."/>
            <person name="Jiang F."/>
            <person name="Liu H."/>
            <person name="Zhao H."/>
            <person name="Xu D."/>
            <person name="Zhang Y."/>
        </authorList>
    </citation>
    <scope>NUCLEOTIDE SEQUENCE [LARGE SCALE GENOMIC DNA]</scope>
    <source>
        <strain evidence="2">cv. Niubang</strain>
    </source>
</reference>
<evidence type="ECO:0000313" key="1">
    <source>
        <dbReference type="EMBL" id="KAI3746689.1"/>
    </source>
</evidence>
<dbReference type="Proteomes" id="UP001055879">
    <property type="component" value="Linkage Group LG03"/>
</dbReference>
<comment type="caution">
    <text evidence="1">The sequence shown here is derived from an EMBL/GenBank/DDBJ whole genome shotgun (WGS) entry which is preliminary data.</text>
</comment>